<feature type="compositionally biased region" description="Basic and acidic residues" evidence="2">
    <location>
        <begin position="214"/>
        <end position="233"/>
    </location>
</feature>
<dbReference type="GO" id="GO:0019888">
    <property type="term" value="F:protein phosphatase regulator activity"/>
    <property type="evidence" value="ECO:0007669"/>
    <property type="project" value="InterPro"/>
</dbReference>
<dbReference type="GO" id="GO:0005737">
    <property type="term" value="C:cytoplasm"/>
    <property type="evidence" value="ECO:0007669"/>
    <property type="project" value="TreeGrafter"/>
</dbReference>
<dbReference type="Proteomes" id="UP001209540">
    <property type="component" value="Unassembled WGS sequence"/>
</dbReference>
<feature type="region of interest" description="Disordered" evidence="2">
    <location>
        <begin position="199"/>
        <end position="303"/>
    </location>
</feature>
<evidence type="ECO:0000256" key="2">
    <source>
        <dbReference type="SAM" id="MobiDB-lite"/>
    </source>
</evidence>
<keyword evidence="4" id="KW-1185">Reference proteome</keyword>
<feature type="compositionally biased region" description="Low complexity" evidence="2">
    <location>
        <begin position="234"/>
        <end position="252"/>
    </location>
</feature>
<organism evidence="3 4">
    <name type="scientific">Phascolomyces articulosus</name>
    <dbReference type="NCBI Taxonomy" id="60185"/>
    <lineage>
        <taxon>Eukaryota</taxon>
        <taxon>Fungi</taxon>
        <taxon>Fungi incertae sedis</taxon>
        <taxon>Mucoromycota</taxon>
        <taxon>Mucoromycotina</taxon>
        <taxon>Mucoromycetes</taxon>
        <taxon>Mucorales</taxon>
        <taxon>Lichtheimiaceae</taxon>
        <taxon>Phascolomyces</taxon>
    </lineage>
</organism>
<feature type="compositionally biased region" description="Low complexity" evidence="2">
    <location>
        <begin position="268"/>
        <end position="279"/>
    </location>
</feature>
<dbReference type="PANTHER" id="PTHR16487:SF0">
    <property type="entry name" value="PROTEIN PHOSPHATASE 4 REGULATORY SUBUNIT 2-RELATED"/>
    <property type="match status" value="1"/>
</dbReference>
<name>A0AAD5KHP3_9FUNG</name>
<reference evidence="3" key="2">
    <citation type="submission" date="2023-02" db="EMBL/GenBank/DDBJ databases">
        <authorList>
            <consortium name="DOE Joint Genome Institute"/>
            <person name="Mondo S.J."/>
            <person name="Chang Y."/>
            <person name="Wang Y."/>
            <person name="Ahrendt S."/>
            <person name="Andreopoulos W."/>
            <person name="Barry K."/>
            <person name="Beard J."/>
            <person name="Benny G.L."/>
            <person name="Blankenship S."/>
            <person name="Bonito G."/>
            <person name="Cuomo C."/>
            <person name="Desiro A."/>
            <person name="Gervers K.A."/>
            <person name="Hundley H."/>
            <person name="Kuo A."/>
            <person name="LaButti K."/>
            <person name="Lang B.F."/>
            <person name="Lipzen A."/>
            <person name="O'Donnell K."/>
            <person name="Pangilinan J."/>
            <person name="Reynolds N."/>
            <person name="Sandor L."/>
            <person name="Smith M.W."/>
            <person name="Tsang A."/>
            <person name="Grigoriev I.V."/>
            <person name="Stajich J.E."/>
            <person name="Spatafora J.W."/>
        </authorList>
    </citation>
    <scope>NUCLEOTIDE SEQUENCE</scope>
    <source>
        <strain evidence="3">RSA 2281</strain>
    </source>
</reference>
<dbReference type="PANTHER" id="PTHR16487">
    <property type="entry name" value="PPP4R2-RELATED PROTEIN"/>
    <property type="match status" value="1"/>
</dbReference>
<gene>
    <name evidence="3" type="ORF">BDA99DRAFT_602336</name>
</gene>
<dbReference type="Pfam" id="PF09184">
    <property type="entry name" value="PPP4R2"/>
    <property type="match status" value="1"/>
</dbReference>
<comment type="caution">
    <text evidence="3">The sequence shown here is derived from an EMBL/GenBank/DDBJ whole genome shotgun (WGS) entry which is preliminary data.</text>
</comment>
<dbReference type="EMBL" id="JAIXMP010000006">
    <property type="protein sequence ID" value="KAI9271521.1"/>
    <property type="molecule type" value="Genomic_DNA"/>
</dbReference>
<evidence type="ECO:0000313" key="3">
    <source>
        <dbReference type="EMBL" id="KAI9271521.1"/>
    </source>
</evidence>
<evidence type="ECO:0000313" key="4">
    <source>
        <dbReference type="Proteomes" id="UP001209540"/>
    </source>
</evidence>
<feature type="compositionally biased region" description="Basic and acidic residues" evidence="2">
    <location>
        <begin position="256"/>
        <end position="267"/>
    </location>
</feature>
<evidence type="ECO:0000256" key="1">
    <source>
        <dbReference type="ARBA" id="ARBA00009207"/>
    </source>
</evidence>
<sequence>MAEDNAIDGQIATITLTPTASSQTETQSLSDSGETTNEQPPRPLPDSIEIGDSLNNLEYHQGLLEIANTNQITQSWNDLKVAIKNAIVQQCEIIEKKEPTPEEWSNIESIKTNILHSLEQHERPPFTIQRLCELVLDPRKHYRMFIKYMNAIEKVLLVTSAWDDFAEHSGTNGMSGVSSSMEDGLFATEDSMINGVELEPITFEEEEEEQKEEDENKKNDEDKETTNDKKTDDTTMMNQDDNDNKNNNDNNNHSNDPSRVDDNKSDDNPTNDNNPNSQHSSHDSRNSDNNNNNTHDVTDMDVD</sequence>
<accession>A0AAD5KHP3</accession>
<dbReference type="AlphaFoldDB" id="A0AAD5KHP3"/>
<reference evidence="3" key="1">
    <citation type="journal article" date="2022" name="IScience">
        <title>Evolution of zygomycete secretomes and the origins of terrestrial fungal ecologies.</title>
        <authorList>
            <person name="Chang Y."/>
            <person name="Wang Y."/>
            <person name="Mondo S."/>
            <person name="Ahrendt S."/>
            <person name="Andreopoulos W."/>
            <person name="Barry K."/>
            <person name="Beard J."/>
            <person name="Benny G.L."/>
            <person name="Blankenship S."/>
            <person name="Bonito G."/>
            <person name="Cuomo C."/>
            <person name="Desiro A."/>
            <person name="Gervers K.A."/>
            <person name="Hundley H."/>
            <person name="Kuo A."/>
            <person name="LaButti K."/>
            <person name="Lang B.F."/>
            <person name="Lipzen A."/>
            <person name="O'Donnell K."/>
            <person name="Pangilinan J."/>
            <person name="Reynolds N."/>
            <person name="Sandor L."/>
            <person name="Smith M.E."/>
            <person name="Tsang A."/>
            <person name="Grigoriev I.V."/>
            <person name="Stajich J.E."/>
            <person name="Spatafora J.W."/>
        </authorList>
    </citation>
    <scope>NUCLEOTIDE SEQUENCE</scope>
    <source>
        <strain evidence="3">RSA 2281</strain>
    </source>
</reference>
<dbReference type="GO" id="GO:0030289">
    <property type="term" value="C:protein phosphatase 4 complex"/>
    <property type="evidence" value="ECO:0007669"/>
    <property type="project" value="InterPro"/>
</dbReference>
<feature type="compositionally biased region" description="Acidic residues" evidence="2">
    <location>
        <begin position="202"/>
        <end position="213"/>
    </location>
</feature>
<feature type="compositionally biased region" description="Polar residues" evidence="2">
    <location>
        <begin position="12"/>
        <end position="39"/>
    </location>
</feature>
<proteinExistence type="inferred from homology"/>
<dbReference type="GO" id="GO:0005634">
    <property type="term" value="C:nucleus"/>
    <property type="evidence" value="ECO:0007669"/>
    <property type="project" value="TreeGrafter"/>
</dbReference>
<feature type="region of interest" description="Disordered" evidence="2">
    <location>
        <begin position="1"/>
        <end position="47"/>
    </location>
</feature>
<protein>
    <submittedName>
        <fullName evidence="3">PPP4R2-domain-containing protein</fullName>
    </submittedName>
</protein>
<comment type="similarity">
    <text evidence="1">Belongs to the PPP4R2 family.</text>
</comment>
<dbReference type="InterPro" id="IPR015267">
    <property type="entry name" value="PPP4R2"/>
</dbReference>